<evidence type="ECO:0000259" key="6">
    <source>
        <dbReference type="SMART" id="SM00922"/>
    </source>
</evidence>
<feature type="active site" description="Proton acceptor" evidence="4">
    <location>
        <position position="255"/>
    </location>
</feature>
<feature type="binding site" evidence="4">
    <location>
        <position position="208"/>
    </location>
    <ligand>
        <name>Mg(2+)</name>
        <dbReference type="ChEBI" id="CHEBI:18420"/>
    </ligand>
</feature>
<dbReference type="RefSeq" id="WP_126341755.1">
    <property type="nucleotide sequence ID" value="NZ_RXYJ01000003.1"/>
</dbReference>
<dbReference type="SUPFAM" id="SSF54826">
    <property type="entry name" value="Enolase N-terminal domain-like"/>
    <property type="match status" value="1"/>
</dbReference>
<dbReference type="Gene3D" id="3.20.20.120">
    <property type="entry name" value="Enolase-like C-terminal domain"/>
    <property type="match status" value="1"/>
</dbReference>
<feature type="binding site" evidence="4">
    <location>
        <position position="231"/>
    </location>
    <ligand>
        <name>Mg(2+)</name>
        <dbReference type="ChEBI" id="CHEBI:18420"/>
    </ligand>
</feature>
<evidence type="ECO:0000256" key="2">
    <source>
        <dbReference type="ARBA" id="ARBA00022842"/>
    </source>
</evidence>
<dbReference type="PANTHER" id="PTHR42916">
    <property type="entry name" value="2-SUCCINYL-5-ENOLPYRUVYL-6-HYDROXY-3-CYCLOHEXENE-1-CARBOXYLATE SYNTHASE"/>
    <property type="match status" value="1"/>
</dbReference>
<reference evidence="7 8" key="1">
    <citation type="submission" date="2018-12" db="EMBL/GenBank/DDBJ databases">
        <authorList>
            <person name="Lunina O.N."/>
            <person name="Grouzdev D.S."/>
            <person name="Gorlenko V.M."/>
            <person name="Savvichev A.S."/>
        </authorList>
    </citation>
    <scope>NUCLEOTIDE SEQUENCE [LARGE SCALE GENOMIC DNA]</scope>
    <source>
        <strain evidence="7 8">BrKhr-17</strain>
    </source>
</reference>
<feature type="domain" description="Mandelate racemase/muconate lactonizing enzyme C-terminal" evidence="6">
    <location>
        <begin position="132"/>
        <end position="227"/>
    </location>
</feature>
<dbReference type="InterPro" id="IPR018110">
    <property type="entry name" value="Mandel_Rmase/mucon_lact_enz_CS"/>
</dbReference>
<dbReference type="InterPro" id="IPR029065">
    <property type="entry name" value="Enolase_C-like"/>
</dbReference>
<keyword evidence="2 4" id="KW-0460">Magnesium</keyword>
<comment type="catalytic activity">
    <reaction evidence="4">
        <text>(1R,6R)-6-hydroxy-2-succinyl-cyclohexa-2,4-diene-1-carboxylate = 2-succinylbenzoate + H2O</text>
        <dbReference type="Rhea" id="RHEA:10196"/>
        <dbReference type="ChEBI" id="CHEBI:15377"/>
        <dbReference type="ChEBI" id="CHEBI:18325"/>
        <dbReference type="ChEBI" id="CHEBI:58689"/>
        <dbReference type="EC" id="4.2.1.113"/>
    </reaction>
</comment>
<dbReference type="PROSITE" id="PS00909">
    <property type="entry name" value="MR_MLE_2"/>
    <property type="match status" value="1"/>
</dbReference>
<dbReference type="GO" id="GO:0009234">
    <property type="term" value="P:menaquinone biosynthetic process"/>
    <property type="evidence" value="ECO:0007669"/>
    <property type="project" value="UniProtKB-UniRule"/>
</dbReference>
<dbReference type="NCBIfam" id="TIGR01927">
    <property type="entry name" value="menC_gam_Gplu"/>
    <property type="match status" value="1"/>
</dbReference>
<comment type="pathway">
    <text evidence="4">Quinol/quinone metabolism; menaquinone biosynthesis.</text>
</comment>
<organism evidence="7 8">
    <name type="scientific">Chlorobium phaeovibrioides</name>
    <dbReference type="NCBI Taxonomy" id="1094"/>
    <lineage>
        <taxon>Bacteria</taxon>
        <taxon>Pseudomonadati</taxon>
        <taxon>Chlorobiota</taxon>
        <taxon>Chlorobiia</taxon>
        <taxon>Chlorobiales</taxon>
        <taxon>Chlorobiaceae</taxon>
        <taxon>Chlorobium/Pelodictyon group</taxon>
        <taxon>Chlorobium</taxon>
    </lineage>
</organism>
<evidence type="ECO:0000313" key="8">
    <source>
        <dbReference type="Proteomes" id="UP000279908"/>
    </source>
</evidence>
<dbReference type="SMART" id="SM00922">
    <property type="entry name" value="MR_MLE"/>
    <property type="match status" value="1"/>
</dbReference>
<dbReference type="SFLD" id="SFLDG00180">
    <property type="entry name" value="muconate_cycloisomerase"/>
    <property type="match status" value="1"/>
</dbReference>
<dbReference type="CDD" id="cd03320">
    <property type="entry name" value="OSBS"/>
    <property type="match status" value="1"/>
</dbReference>
<dbReference type="InterPro" id="IPR036849">
    <property type="entry name" value="Enolase-like_C_sf"/>
</dbReference>
<proteinExistence type="inferred from homology"/>
<accession>A0A432ATS2</accession>
<dbReference type="EMBL" id="RXYK01000011">
    <property type="protein sequence ID" value="RTY36945.1"/>
    <property type="molecule type" value="Genomic_DNA"/>
</dbReference>
<dbReference type="InterPro" id="IPR010196">
    <property type="entry name" value="OSB_synthase_MenC1"/>
</dbReference>
<evidence type="ECO:0000256" key="1">
    <source>
        <dbReference type="ARBA" id="ARBA00022723"/>
    </source>
</evidence>
<dbReference type="InterPro" id="IPR029017">
    <property type="entry name" value="Enolase-like_N"/>
</dbReference>
<evidence type="ECO:0000256" key="5">
    <source>
        <dbReference type="NCBIfam" id="TIGR01927"/>
    </source>
</evidence>
<dbReference type="EC" id="4.2.1.113" evidence="4 5"/>
<dbReference type="SFLD" id="SFLDF00009">
    <property type="entry name" value="o-succinylbenzoate_synthase"/>
    <property type="match status" value="1"/>
</dbReference>
<evidence type="ECO:0000256" key="3">
    <source>
        <dbReference type="ARBA" id="ARBA00023239"/>
    </source>
</evidence>
<sequence length="357" mass="38998">MSASFAYIYHYSVPFQEPITVKGHKLSQRKGLVLALQSENGEHRAYGEIAPLPGLHKESLEAAERQIVETLAMQGGHKKTLVTEGLFPSVRLGLEMAVLNLEALNSGICPFTPTGAQPLPRVPLNALLFGSPTKVMQRAEEYIERGYRTFKLKLTTELRAEAAESITRLHGKYGNSITLRLDANQSMALDDAVHFANSLPKGSVSYIEEPLQQPRDIGEFHARTGVRSALDETLWQNPALLHTIPNRALGALVLKPNCLGGIAAVLNLARHAAENRLETVFSSAFESGISIGFYARMAAATADSPAPCGLDTYRYLQDNLLDSPVEAPNGELDSDTLYPEAHQVNLKNLTLSSVWTL</sequence>
<feature type="binding site" evidence="4">
    <location>
        <position position="182"/>
    </location>
    <ligand>
        <name>Mg(2+)</name>
        <dbReference type="ChEBI" id="CHEBI:18420"/>
    </ligand>
</feature>
<dbReference type="GO" id="GO:0009063">
    <property type="term" value="P:amino acid catabolic process"/>
    <property type="evidence" value="ECO:0007669"/>
    <property type="project" value="InterPro"/>
</dbReference>
<keyword evidence="3 4" id="KW-0456">Lyase</keyword>
<dbReference type="HAMAP" id="MF_00470">
    <property type="entry name" value="MenC_1"/>
    <property type="match status" value="1"/>
</dbReference>
<dbReference type="UniPathway" id="UPA01057">
    <property type="reaction ID" value="UER00165"/>
</dbReference>
<comment type="cofactor">
    <cofactor evidence="4">
        <name>a divalent metal cation</name>
        <dbReference type="ChEBI" id="CHEBI:60240"/>
    </cofactor>
</comment>
<feature type="active site" description="Proton donor" evidence="4">
    <location>
        <position position="153"/>
    </location>
</feature>
<dbReference type="Gene3D" id="3.30.390.10">
    <property type="entry name" value="Enolase-like, N-terminal domain"/>
    <property type="match status" value="1"/>
</dbReference>
<name>A0A432ATS2_CHLPH</name>
<comment type="pathway">
    <text evidence="4">Quinol/quinone metabolism; 1,4-dihydroxy-2-naphthoate biosynthesis; 1,4-dihydroxy-2-naphthoate from chorismate: step 4/7.</text>
</comment>
<comment type="function">
    <text evidence="4">Converts 2-succinyl-6-hydroxy-2,4-cyclohexadiene-1-carboxylate (SHCHC) to 2-succinylbenzoate (OSB).</text>
</comment>
<comment type="similarity">
    <text evidence="4">Belongs to the mandelate racemase/muconate lactonizing enzyme family. MenC type 1 subfamily.</text>
</comment>
<dbReference type="InterPro" id="IPR041338">
    <property type="entry name" value="OSBS_N"/>
</dbReference>
<keyword evidence="4" id="KW-0474">Menaquinone biosynthesis</keyword>
<dbReference type="Pfam" id="PF21508">
    <property type="entry name" value="MenC_N"/>
    <property type="match status" value="1"/>
</dbReference>
<dbReference type="Proteomes" id="UP000279908">
    <property type="component" value="Unassembled WGS sequence"/>
</dbReference>
<dbReference type="SUPFAM" id="SSF51604">
    <property type="entry name" value="Enolase C-terminal domain-like"/>
    <property type="match status" value="1"/>
</dbReference>
<comment type="caution">
    <text evidence="7">The sequence shown here is derived from an EMBL/GenBank/DDBJ whole genome shotgun (WGS) entry which is preliminary data.</text>
</comment>
<dbReference type="GO" id="GO:0000287">
    <property type="term" value="F:magnesium ion binding"/>
    <property type="evidence" value="ECO:0007669"/>
    <property type="project" value="UniProtKB-UniRule"/>
</dbReference>
<protein>
    <recommendedName>
        <fullName evidence="4 5">o-succinylbenzoate synthase</fullName>
        <shortName evidence="4">OSB synthase</shortName>
        <shortName evidence="4">OSBS</shortName>
        <ecNumber evidence="4 5">4.2.1.113</ecNumber>
    </recommendedName>
    <alternativeName>
        <fullName evidence="4">4-(2'-carboxyphenyl)-4-oxybutyric acid synthase</fullName>
    </alternativeName>
    <alternativeName>
        <fullName evidence="4">o-succinylbenzoic acid synthase</fullName>
    </alternativeName>
</protein>
<evidence type="ECO:0000256" key="4">
    <source>
        <dbReference type="HAMAP-Rule" id="MF_00470"/>
    </source>
</evidence>
<dbReference type="UniPathway" id="UPA00079"/>
<dbReference type="AlphaFoldDB" id="A0A432ATS2"/>
<evidence type="ECO:0000313" key="7">
    <source>
        <dbReference type="EMBL" id="RTY36945.1"/>
    </source>
</evidence>
<dbReference type="GO" id="GO:0043748">
    <property type="term" value="F:O-succinylbenzoate synthase activity"/>
    <property type="evidence" value="ECO:0007669"/>
    <property type="project" value="UniProtKB-EC"/>
</dbReference>
<dbReference type="Pfam" id="PF13378">
    <property type="entry name" value="MR_MLE_C"/>
    <property type="match status" value="1"/>
</dbReference>
<gene>
    <name evidence="4 7" type="primary">menC</name>
    <name evidence="7" type="ORF">EKD02_07445</name>
</gene>
<keyword evidence="1 4" id="KW-0479">Metal-binding</keyword>
<dbReference type="PANTHER" id="PTHR42916:SF1">
    <property type="entry name" value="PROTEIN PHYLLO, CHLOROPLASTIC"/>
    <property type="match status" value="1"/>
</dbReference>
<dbReference type="SFLD" id="SFLDS00001">
    <property type="entry name" value="Enolase"/>
    <property type="match status" value="1"/>
</dbReference>
<dbReference type="InterPro" id="IPR013342">
    <property type="entry name" value="Mandelate_racemase_C"/>
</dbReference>